<dbReference type="CDD" id="cd04077">
    <property type="entry name" value="Peptidases_S8_PCSK9_ProteinaseK_like"/>
    <property type="match status" value="1"/>
</dbReference>
<accession>A0A1Y2HHK3</accession>
<dbReference type="InterPro" id="IPR036852">
    <property type="entry name" value="Peptidase_S8/S53_dom_sf"/>
</dbReference>
<evidence type="ECO:0000259" key="9">
    <source>
        <dbReference type="Pfam" id="PF05922"/>
    </source>
</evidence>
<proteinExistence type="inferred from homology"/>
<feature type="chain" id="PRO_5010990570" evidence="7">
    <location>
        <begin position="24"/>
        <end position="419"/>
    </location>
</feature>
<evidence type="ECO:0000256" key="2">
    <source>
        <dbReference type="ARBA" id="ARBA00022670"/>
    </source>
</evidence>
<dbReference type="SUPFAM" id="SSF52743">
    <property type="entry name" value="Subtilisin-like"/>
    <property type="match status" value="1"/>
</dbReference>
<keyword evidence="2 5" id="KW-0645">Protease</keyword>
<comment type="similarity">
    <text evidence="1 5 6">Belongs to the peptidase S8 family.</text>
</comment>
<dbReference type="PROSITE" id="PS51892">
    <property type="entry name" value="SUBTILASE"/>
    <property type="match status" value="1"/>
</dbReference>
<sequence length="419" mass="43646">MKLLALIATIGLALVSSTSPTAAAPTVAGAQSQVVPNQYIITLKPTANLSQFSRALQSEMARERESNTVNGGIVPKFGQQVLIGSSFKAVTGTMTDDMVRKLKANSQVASVEPDYIVQLFETTQLNPPSWGLGRISSRSGVQGYYSFPDKQGEGVDVYVIDTGVRPGHPEFRGFEQEQRAKTAFKVIGGSEPEEDQNGHGTHVAGTIAGVQFGVAKRARIRAIKILDRNGFGRASDAVWGMALAASEIRTSGKTAVCNMSFGFYANQTPASDMTALDQAAAALFEAGCVIVKAAGNWKLKVYACTAAPGRVPQGLTVAALSAKGDALASYSNIGRCVNIAAPGNDIVSAGLGGRNANATLSGTSMAAPHVAGAAALILGQEPQLTPQQVVDRIISRAIVGVIKGDLKGGANRVLYVSPQ</sequence>
<feature type="active site" description="Charge relay system" evidence="5">
    <location>
        <position position="161"/>
    </location>
</feature>
<dbReference type="Gene3D" id="3.40.50.200">
    <property type="entry name" value="Peptidase S8/S53 domain"/>
    <property type="match status" value="1"/>
</dbReference>
<organism evidence="10 11">
    <name type="scientific">Catenaria anguillulae PL171</name>
    <dbReference type="NCBI Taxonomy" id="765915"/>
    <lineage>
        <taxon>Eukaryota</taxon>
        <taxon>Fungi</taxon>
        <taxon>Fungi incertae sedis</taxon>
        <taxon>Blastocladiomycota</taxon>
        <taxon>Blastocladiomycetes</taxon>
        <taxon>Blastocladiales</taxon>
        <taxon>Catenariaceae</taxon>
        <taxon>Catenaria</taxon>
    </lineage>
</organism>
<dbReference type="PANTHER" id="PTHR43806">
    <property type="entry name" value="PEPTIDASE S8"/>
    <property type="match status" value="1"/>
</dbReference>
<dbReference type="InterPro" id="IPR022398">
    <property type="entry name" value="Peptidase_S8_His-AS"/>
</dbReference>
<evidence type="ECO:0000313" key="11">
    <source>
        <dbReference type="Proteomes" id="UP000193411"/>
    </source>
</evidence>
<dbReference type="Gene3D" id="3.30.70.80">
    <property type="entry name" value="Peptidase S8 propeptide/proteinase inhibitor I9"/>
    <property type="match status" value="1"/>
</dbReference>
<dbReference type="PRINTS" id="PR00723">
    <property type="entry name" value="SUBTILISIN"/>
</dbReference>
<dbReference type="Pfam" id="PF05922">
    <property type="entry name" value="Inhibitor_I9"/>
    <property type="match status" value="1"/>
</dbReference>
<keyword evidence="3 5" id="KW-0378">Hydrolase</keyword>
<dbReference type="STRING" id="765915.A0A1Y2HHK3"/>
<feature type="active site" description="Charge relay system" evidence="5">
    <location>
        <position position="364"/>
    </location>
</feature>
<dbReference type="InterPro" id="IPR023827">
    <property type="entry name" value="Peptidase_S8_Asp-AS"/>
</dbReference>
<dbReference type="GO" id="GO:0004252">
    <property type="term" value="F:serine-type endopeptidase activity"/>
    <property type="evidence" value="ECO:0007669"/>
    <property type="project" value="UniProtKB-UniRule"/>
</dbReference>
<protein>
    <submittedName>
        <fullName evidence="10">Peptidase S8/S53 domain-containing protein</fullName>
    </submittedName>
</protein>
<dbReference type="PROSITE" id="PS00137">
    <property type="entry name" value="SUBTILASE_HIS"/>
    <property type="match status" value="1"/>
</dbReference>
<evidence type="ECO:0000313" key="10">
    <source>
        <dbReference type="EMBL" id="ORZ33173.1"/>
    </source>
</evidence>
<evidence type="ECO:0000256" key="6">
    <source>
        <dbReference type="RuleBase" id="RU003355"/>
    </source>
</evidence>
<keyword evidence="11" id="KW-1185">Reference proteome</keyword>
<dbReference type="PANTHER" id="PTHR43806:SF11">
    <property type="entry name" value="CEREVISIN-RELATED"/>
    <property type="match status" value="1"/>
</dbReference>
<name>A0A1Y2HHK3_9FUNG</name>
<dbReference type="InterPro" id="IPR023828">
    <property type="entry name" value="Peptidase_S8_Ser-AS"/>
</dbReference>
<dbReference type="InterPro" id="IPR037045">
    <property type="entry name" value="S8pro/Inhibitor_I9_sf"/>
</dbReference>
<dbReference type="InterPro" id="IPR050131">
    <property type="entry name" value="Peptidase_S8_subtilisin-like"/>
</dbReference>
<dbReference type="GO" id="GO:0006508">
    <property type="term" value="P:proteolysis"/>
    <property type="evidence" value="ECO:0007669"/>
    <property type="project" value="UniProtKB-KW"/>
</dbReference>
<comment type="caution">
    <text evidence="10">The sequence shown here is derived from an EMBL/GenBank/DDBJ whole genome shotgun (WGS) entry which is preliminary data.</text>
</comment>
<dbReference type="Proteomes" id="UP000193411">
    <property type="component" value="Unassembled WGS sequence"/>
</dbReference>
<feature type="active site" description="Charge relay system" evidence="5">
    <location>
        <position position="199"/>
    </location>
</feature>
<dbReference type="InterPro" id="IPR010259">
    <property type="entry name" value="S8pro/Inhibitor_I9"/>
</dbReference>
<evidence type="ECO:0000259" key="8">
    <source>
        <dbReference type="Pfam" id="PF00082"/>
    </source>
</evidence>
<feature type="domain" description="Peptidase S8/S53" evidence="8">
    <location>
        <begin position="152"/>
        <end position="397"/>
    </location>
</feature>
<dbReference type="InterPro" id="IPR015500">
    <property type="entry name" value="Peptidase_S8_subtilisin-rel"/>
</dbReference>
<dbReference type="EMBL" id="MCFL01000038">
    <property type="protein sequence ID" value="ORZ33173.1"/>
    <property type="molecule type" value="Genomic_DNA"/>
</dbReference>
<keyword evidence="7" id="KW-0732">Signal</keyword>
<dbReference type="PROSITE" id="PS00138">
    <property type="entry name" value="SUBTILASE_SER"/>
    <property type="match status" value="1"/>
</dbReference>
<feature type="signal peptide" evidence="7">
    <location>
        <begin position="1"/>
        <end position="23"/>
    </location>
</feature>
<evidence type="ECO:0000256" key="5">
    <source>
        <dbReference type="PROSITE-ProRule" id="PRU01240"/>
    </source>
</evidence>
<evidence type="ECO:0000256" key="3">
    <source>
        <dbReference type="ARBA" id="ARBA00022801"/>
    </source>
</evidence>
<dbReference type="AlphaFoldDB" id="A0A1Y2HHK3"/>
<keyword evidence="4 5" id="KW-0720">Serine protease</keyword>
<dbReference type="GO" id="GO:0005615">
    <property type="term" value="C:extracellular space"/>
    <property type="evidence" value="ECO:0007669"/>
    <property type="project" value="TreeGrafter"/>
</dbReference>
<dbReference type="InterPro" id="IPR000209">
    <property type="entry name" value="Peptidase_S8/S53_dom"/>
</dbReference>
<dbReference type="InterPro" id="IPR034193">
    <property type="entry name" value="PCSK9_ProteinaseK-like"/>
</dbReference>
<feature type="domain" description="Inhibitor I9" evidence="9">
    <location>
        <begin position="38"/>
        <end position="119"/>
    </location>
</feature>
<evidence type="ECO:0000256" key="1">
    <source>
        <dbReference type="ARBA" id="ARBA00011073"/>
    </source>
</evidence>
<evidence type="ECO:0000256" key="7">
    <source>
        <dbReference type="SAM" id="SignalP"/>
    </source>
</evidence>
<reference evidence="10 11" key="1">
    <citation type="submission" date="2016-07" db="EMBL/GenBank/DDBJ databases">
        <title>Pervasive Adenine N6-methylation of Active Genes in Fungi.</title>
        <authorList>
            <consortium name="DOE Joint Genome Institute"/>
            <person name="Mondo S.J."/>
            <person name="Dannebaum R.O."/>
            <person name="Kuo R.C."/>
            <person name="Labutti K."/>
            <person name="Haridas S."/>
            <person name="Kuo A."/>
            <person name="Salamov A."/>
            <person name="Ahrendt S.R."/>
            <person name="Lipzen A."/>
            <person name="Sullivan W."/>
            <person name="Andreopoulos W.B."/>
            <person name="Clum A."/>
            <person name="Lindquist E."/>
            <person name="Daum C."/>
            <person name="Ramamoorthy G.K."/>
            <person name="Gryganskyi A."/>
            <person name="Culley D."/>
            <person name="Magnuson J.K."/>
            <person name="James T.Y."/>
            <person name="O'Malley M.A."/>
            <person name="Stajich J.E."/>
            <person name="Spatafora J.W."/>
            <person name="Visel A."/>
            <person name="Grigoriev I.V."/>
        </authorList>
    </citation>
    <scope>NUCLEOTIDE SEQUENCE [LARGE SCALE GENOMIC DNA]</scope>
    <source>
        <strain evidence="10 11">PL171</strain>
    </source>
</reference>
<gene>
    <name evidence="10" type="ORF">BCR44DRAFT_49204</name>
</gene>
<dbReference type="OrthoDB" id="206201at2759"/>
<dbReference type="PROSITE" id="PS00136">
    <property type="entry name" value="SUBTILASE_ASP"/>
    <property type="match status" value="1"/>
</dbReference>
<evidence type="ECO:0000256" key="4">
    <source>
        <dbReference type="ARBA" id="ARBA00022825"/>
    </source>
</evidence>
<dbReference type="Pfam" id="PF00082">
    <property type="entry name" value="Peptidase_S8"/>
    <property type="match status" value="1"/>
</dbReference>